<evidence type="ECO:0000256" key="1">
    <source>
        <dbReference type="ARBA" id="ARBA00023002"/>
    </source>
</evidence>
<gene>
    <name evidence="3" type="ORF">LC087_01840</name>
</gene>
<dbReference type="Gene3D" id="3.40.50.720">
    <property type="entry name" value="NAD(P)-binding Rossmann-like Domain"/>
    <property type="match status" value="1"/>
</dbReference>
<keyword evidence="4" id="KW-1185">Reference proteome</keyword>
<feature type="domain" description="Enoyl reductase (ER)" evidence="2">
    <location>
        <begin position="10"/>
        <end position="214"/>
    </location>
</feature>
<dbReference type="PANTHER" id="PTHR11695">
    <property type="entry name" value="ALCOHOL DEHYDROGENASE RELATED"/>
    <property type="match status" value="1"/>
</dbReference>
<dbReference type="SUPFAM" id="SSF50129">
    <property type="entry name" value="GroES-like"/>
    <property type="match status" value="1"/>
</dbReference>
<dbReference type="CDD" id="cd08267">
    <property type="entry name" value="MDR1"/>
    <property type="match status" value="1"/>
</dbReference>
<sequence length="214" mass="23256">MRGVIIERYGNADVLMYTSNLAIPKVEENQVLIKNFAVSVNPLDWKIRNGNLKWVTGKRFPIVLGHDLSGTIVKVGSKVTKFQEGDQVFCMMDANQKFSKTGFAKSGAYAEYSVTREDTLSIKPASLSPINAASVPLAALTAYQAIVKKANLQEGQRILINGASGGVGMFAIQLAKVRGAHVTCVCSEENFPLVSKLGADECIDYKKGKFHAKI</sequence>
<dbReference type="SMART" id="SM00829">
    <property type="entry name" value="PKS_ER"/>
    <property type="match status" value="1"/>
</dbReference>
<dbReference type="Pfam" id="PF08240">
    <property type="entry name" value="ADH_N"/>
    <property type="match status" value="1"/>
</dbReference>
<dbReference type="Proteomes" id="UP001197974">
    <property type="component" value="Chromosome"/>
</dbReference>
<dbReference type="SUPFAM" id="SSF51735">
    <property type="entry name" value="NAD(P)-binding Rossmann-fold domains"/>
    <property type="match status" value="1"/>
</dbReference>
<proteinExistence type="predicted"/>
<dbReference type="InterPro" id="IPR036291">
    <property type="entry name" value="NAD(P)-bd_dom_sf"/>
</dbReference>
<name>A0ABY9JUA5_9BACI</name>
<reference evidence="3 4" key="1">
    <citation type="submission" date="2023-06" db="EMBL/GenBank/DDBJ databases">
        <title>Five Gram-positive bacteria isolated from mangrove sediments in Shenzhen, Guangdong, China.</title>
        <authorList>
            <person name="Yu S."/>
            <person name="Zheng W."/>
            <person name="Huang Y."/>
        </authorList>
    </citation>
    <scope>NUCLEOTIDE SEQUENCE [LARGE SCALE GENOMIC DNA]</scope>
    <source>
        <strain evidence="3 4">SaN35-3</strain>
    </source>
</reference>
<protein>
    <submittedName>
        <fullName evidence="3">NAD(P)-dependent alcohol dehydrogenase</fullName>
    </submittedName>
</protein>
<evidence type="ECO:0000259" key="2">
    <source>
        <dbReference type="SMART" id="SM00829"/>
    </source>
</evidence>
<dbReference type="PANTHER" id="PTHR11695:SF294">
    <property type="entry name" value="RETICULON-4-INTERACTING PROTEIN 1, MITOCHONDRIAL"/>
    <property type="match status" value="1"/>
</dbReference>
<dbReference type="InterPro" id="IPR013149">
    <property type="entry name" value="ADH-like_C"/>
</dbReference>
<evidence type="ECO:0000313" key="3">
    <source>
        <dbReference type="EMBL" id="WLR42986.1"/>
    </source>
</evidence>
<dbReference type="InterPro" id="IPR002364">
    <property type="entry name" value="Quin_OxRdtase/zeta-crystal_CS"/>
</dbReference>
<dbReference type="InterPro" id="IPR050700">
    <property type="entry name" value="YIM1/Zinc_Alcohol_DH_Fams"/>
</dbReference>
<dbReference type="Gene3D" id="3.90.180.10">
    <property type="entry name" value="Medium-chain alcohol dehydrogenases, catalytic domain"/>
    <property type="match status" value="1"/>
</dbReference>
<dbReference type="EMBL" id="CP129013">
    <property type="protein sequence ID" value="WLR42986.1"/>
    <property type="molecule type" value="Genomic_DNA"/>
</dbReference>
<dbReference type="InterPro" id="IPR020843">
    <property type="entry name" value="ER"/>
</dbReference>
<organism evidence="3 4">
    <name type="scientific">Bacillus carboniphilus</name>
    <dbReference type="NCBI Taxonomy" id="86663"/>
    <lineage>
        <taxon>Bacteria</taxon>
        <taxon>Bacillati</taxon>
        <taxon>Bacillota</taxon>
        <taxon>Bacilli</taxon>
        <taxon>Bacillales</taxon>
        <taxon>Bacillaceae</taxon>
        <taxon>Bacillus</taxon>
    </lineage>
</organism>
<keyword evidence="1" id="KW-0560">Oxidoreductase</keyword>
<dbReference type="PROSITE" id="PS01162">
    <property type="entry name" value="QOR_ZETA_CRYSTAL"/>
    <property type="match status" value="1"/>
</dbReference>
<accession>A0ABY9JUA5</accession>
<dbReference type="RefSeq" id="WP_306019840.1">
    <property type="nucleotide sequence ID" value="NZ_CP129013.1"/>
</dbReference>
<dbReference type="InterPro" id="IPR013154">
    <property type="entry name" value="ADH-like_N"/>
</dbReference>
<dbReference type="InterPro" id="IPR011032">
    <property type="entry name" value="GroES-like_sf"/>
</dbReference>
<dbReference type="Pfam" id="PF00107">
    <property type="entry name" value="ADH_zinc_N"/>
    <property type="match status" value="1"/>
</dbReference>
<evidence type="ECO:0000313" key="4">
    <source>
        <dbReference type="Proteomes" id="UP001197974"/>
    </source>
</evidence>